<gene>
    <name evidence="7" type="primary">oppA_12</name>
    <name evidence="7" type="ORF">BPA01_42810</name>
</gene>
<dbReference type="Proteomes" id="UP000316882">
    <property type="component" value="Unassembled WGS sequence"/>
</dbReference>
<dbReference type="RefSeq" id="WP_167470317.1">
    <property type="nucleotide sequence ID" value="NZ_BJMH01000026.1"/>
</dbReference>
<keyword evidence="3 5" id="KW-0732">Signal</keyword>
<accession>A0A4Y3PVZ6</accession>
<dbReference type="PANTHER" id="PTHR30290:SF9">
    <property type="entry name" value="OLIGOPEPTIDE-BINDING PROTEIN APPA"/>
    <property type="match status" value="1"/>
</dbReference>
<dbReference type="STRING" id="54914.AV540_19170"/>
<dbReference type="GO" id="GO:1904680">
    <property type="term" value="F:peptide transmembrane transporter activity"/>
    <property type="evidence" value="ECO:0007669"/>
    <property type="project" value="TreeGrafter"/>
</dbReference>
<keyword evidence="8" id="KW-1185">Reference proteome</keyword>
<evidence type="ECO:0000256" key="3">
    <source>
        <dbReference type="ARBA" id="ARBA00022729"/>
    </source>
</evidence>
<protein>
    <submittedName>
        <fullName evidence="7">Glutathione ABC transporter substrate-binding protein</fullName>
    </submittedName>
</protein>
<feature type="chain" id="PRO_5039129045" evidence="5">
    <location>
        <begin position="21"/>
        <end position="528"/>
    </location>
</feature>
<dbReference type="Pfam" id="PF00496">
    <property type="entry name" value="SBP_bac_5"/>
    <property type="match status" value="1"/>
</dbReference>
<dbReference type="Gene3D" id="3.40.190.10">
    <property type="entry name" value="Periplasmic binding protein-like II"/>
    <property type="match status" value="1"/>
</dbReference>
<dbReference type="SUPFAM" id="SSF53850">
    <property type="entry name" value="Periplasmic binding protein-like II"/>
    <property type="match status" value="1"/>
</dbReference>
<organism evidence="7 8">
    <name type="scientific">Brevibacillus parabrevis</name>
    <dbReference type="NCBI Taxonomy" id="54914"/>
    <lineage>
        <taxon>Bacteria</taxon>
        <taxon>Bacillati</taxon>
        <taxon>Bacillota</taxon>
        <taxon>Bacilli</taxon>
        <taxon>Bacillales</taxon>
        <taxon>Paenibacillaceae</taxon>
        <taxon>Brevibacillus</taxon>
    </lineage>
</organism>
<proteinExistence type="inferred from homology"/>
<evidence type="ECO:0000256" key="1">
    <source>
        <dbReference type="ARBA" id="ARBA00005695"/>
    </source>
</evidence>
<feature type="domain" description="Solute-binding protein family 5" evidence="6">
    <location>
        <begin position="97"/>
        <end position="447"/>
    </location>
</feature>
<feature type="region of interest" description="Disordered" evidence="4">
    <location>
        <begin position="27"/>
        <end position="48"/>
    </location>
</feature>
<dbReference type="InterPro" id="IPR000914">
    <property type="entry name" value="SBP_5_dom"/>
</dbReference>
<dbReference type="PROSITE" id="PS51257">
    <property type="entry name" value="PROKAR_LIPOPROTEIN"/>
    <property type="match status" value="1"/>
</dbReference>
<dbReference type="Gene3D" id="3.10.105.10">
    <property type="entry name" value="Dipeptide-binding Protein, Domain 3"/>
    <property type="match status" value="1"/>
</dbReference>
<evidence type="ECO:0000313" key="7">
    <source>
        <dbReference type="EMBL" id="GEB34701.1"/>
    </source>
</evidence>
<feature type="signal peptide" evidence="5">
    <location>
        <begin position="1"/>
        <end position="20"/>
    </location>
</feature>
<evidence type="ECO:0000313" key="8">
    <source>
        <dbReference type="Proteomes" id="UP000316882"/>
    </source>
</evidence>
<dbReference type="EMBL" id="BJMH01000026">
    <property type="protein sequence ID" value="GEB34701.1"/>
    <property type="molecule type" value="Genomic_DNA"/>
</dbReference>
<keyword evidence="2" id="KW-0813">Transport</keyword>
<evidence type="ECO:0000259" key="6">
    <source>
        <dbReference type="Pfam" id="PF00496"/>
    </source>
</evidence>
<feature type="compositionally biased region" description="Low complexity" evidence="4">
    <location>
        <begin position="27"/>
        <end position="43"/>
    </location>
</feature>
<dbReference type="InterPro" id="IPR039424">
    <property type="entry name" value="SBP_5"/>
</dbReference>
<dbReference type="PIRSF" id="PIRSF002741">
    <property type="entry name" value="MppA"/>
    <property type="match status" value="1"/>
</dbReference>
<dbReference type="AlphaFoldDB" id="A0A4Y3PVZ6"/>
<dbReference type="Gene3D" id="3.90.76.10">
    <property type="entry name" value="Dipeptide-binding Protein, Domain 1"/>
    <property type="match status" value="1"/>
</dbReference>
<dbReference type="GO" id="GO:0015833">
    <property type="term" value="P:peptide transport"/>
    <property type="evidence" value="ECO:0007669"/>
    <property type="project" value="TreeGrafter"/>
</dbReference>
<comment type="caution">
    <text evidence="7">The sequence shown here is derived from an EMBL/GenBank/DDBJ whole genome shotgun (WGS) entry which is preliminary data.</text>
</comment>
<evidence type="ECO:0000256" key="5">
    <source>
        <dbReference type="SAM" id="SignalP"/>
    </source>
</evidence>
<dbReference type="PANTHER" id="PTHR30290">
    <property type="entry name" value="PERIPLASMIC BINDING COMPONENT OF ABC TRANSPORTER"/>
    <property type="match status" value="1"/>
</dbReference>
<dbReference type="GO" id="GO:0042597">
    <property type="term" value="C:periplasmic space"/>
    <property type="evidence" value="ECO:0007669"/>
    <property type="project" value="UniProtKB-ARBA"/>
</dbReference>
<dbReference type="GO" id="GO:0043190">
    <property type="term" value="C:ATP-binding cassette (ABC) transporter complex"/>
    <property type="evidence" value="ECO:0007669"/>
    <property type="project" value="InterPro"/>
</dbReference>
<reference evidence="7 8" key="1">
    <citation type="submission" date="2019-06" db="EMBL/GenBank/DDBJ databases">
        <title>Whole genome shotgun sequence of Brevibacillus parabrevis NBRC 12334.</title>
        <authorList>
            <person name="Hosoyama A."/>
            <person name="Uohara A."/>
            <person name="Ohji S."/>
            <person name="Ichikawa N."/>
        </authorList>
    </citation>
    <scope>NUCLEOTIDE SEQUENCE [LARGE SCALE GENOMIC DNA]</scope>
    <source>
        <strain evidence="7 8">NBRC 12334</strain>
    </source>
</reference>
<evidence type="ECO:0000256" key="4">
    <source>
        <dbReference type="SAM" id="MobiDB-lite"/>
    </source>
</evidence>
<dbReference type="InterPro" id="IPR030678">
    <property type="entry name" value="Peptide/Ni-bd"/>
</dbReference>
<sequence length="528" mass="59247">MLRKNHLFLLLFICFTVLLAACTPETAGTTPTAPATPQPAGGTENTAAPASVPEELVIGFEADAATMLANTDVNYVTDIQIRNIYDPLIDRDAKGALIPVLATEWKNIDPLTWEFKLRQGVKFTNGEPFNAEAVKFNIDYILDEKNNSFYRSRWKDVKEVKVIDDQTVQVITSQPFPTLLLRIADDLLIMAPKHTKEVGLEKAATDPVGTGAYKFDKWTRDDSLKLVANEEYWQGAPSIKRVTFRIIPEFSARLSAFLGGEIHLFKNVPVDSVERVKSSENGKIELVGSSRINYLALNTFYEGPLKDKRVRQALNYAIDVDELLKSVLNGNGTKMTGPLSKVNADYTETKDYGYDPDKAVALLKEAGIDPKTLKLTLDTPNGRYPMDTHVAQAIASQLQRIGIQVTVQANEWGNHLAKIRQHEMKDMFILGWGPAFDAQGTIENLFTEKAPYSGFYDKDVEAMIQKALPIFDPAERKKAFDELQHRLVEEAAWVPLWQQGDLYAVAKNLQFAPRPDEKFLVFEMKWGQ</sequence>
<comment type="similarity">
    <text evidence="1">Belongs to the bacterial solute-binding protein 5 family.</text>
</comment>
<evidence type="ECO:0000256" key="2">
    <source>
        <dbReference type="ARBA" id="ARBA00022448"/>
    </source>
</evidence>
<name>A0A4Y3PVZ6_BREPA</name>